<sequence length="87" mass="10040">MTLTEPQLQHYYAEGFAVGGRILDNGELGRLGTEVDDLLENLPTGRRPENLPSVHYENEYFCDLFLSHPRSRTDMSCRHVYLDLELN</sequence>
<protein>
    <recommendedName>
        <fullName evidence="2">Phytanoyl-CoA dioxygenase family protein</fullName>
    </recommendedName>
</protein>
<accession>A0A382U9R0</accession>
<name>A0A382U9R0_9ZZZZ</name>
<reference evidence="1" key="1">
    <citation type="submission" date="2018-05" db="EMBL/GenBank/DDBJ databases">
        <authorList>
            <person name="Lanie J.A."/>
            <person name="Ng W.-L."/>
            <person name="Kazmierczak K.M."/>
            <person name="Andrzejewski T.M."/>
            <person name="Davidsen T.M."/>
            <person name="Wayne K.J."/>
            <person name="Tettelin H."/>
            <person name="Glass J.I."/>
            <person name="Rusch D."/>
            <person name="Podicherti R."/>
            <person name="Tsui H.-C.T."/>
            <person name="Winkler M.E."/>
        </authorList>
    </citation>
    <scope>NUCLEOTIDE SEQUENCE</scope>
</reference>
<dbReference type="EMBL" id="UINC01142447">
    <property type="protein sequence ID" value="SVD30782.1"/>
    <property type="molecule type" value="Genomic_DNA"/>
</dbReference>
<proteinExistence type="predicted"/>
<dbReference type="SUPFAM" id="SSF51197">
    <property type="entry name" value="Clavaminate synthase-like"/>
    <property type="match status" value="1"/>
</dbReference>
<organism evidence="1">
    <name type="scientific">marine metagenome</name>
    <dbReference type="NCBI Taxonomy" id="408172"/>
    <lineage>
        <taxon>unclassified sequences</taxon>
        <taxon>metagenomes</taxon>
        <taxon>ecological metagenomes</taxon>
    </lineage>
</organism>
<evidence type="ECO:0008006" key="2">
    <source>
        <dbReference type="Google" id="ProtNLM"/>
    </source>
</evidence>
<evidence type="ECO:0000313" key="1">
    <source>
        <dbReference type="EMBL" id="SVD30782.1"/>
    </source>
</evidence>
<gene>
    <name evidence="1" type="ORF">METZ01_LOCUS383636</name>
</gene>
<dbReference type="AlphaFoldDB" id="A0A382U9R0"/>